<dbReference type="EMBL" id="KN390549">
    <property type="protein sequence ID" value="KHG09363.1"/>
    <property type="molecule type" value="Genomic_DNA"/>
</dbReference>
<evidence type="ECO:0000313" key="1">
    <source>
        <dbReference type="EMBL" id="KHG09363.1"/>
    </source>
</evidence>
<sequence length="53" mass="6143">MILYEGCRSYLSGPTYGCERCGCFIHKSCLDEHKEEVSNAREMRPQANGRIFR</sequence>
<keyword evidence="2" id="KW-1185">Reference proteome</keyword>
<organism evidence="1 2">
    <name type="scientific">Gossypium arboreum</name>
    <name type="common">Tree cotton</name>
    <name type="synonym">Gossypium nanking</name>
    <dbReference type="NCBI Taxonomy" id="29729"/>
    <lineage>
        <taxon>Eukaryota</taxon>
        <taxon>Viridiplantae</taxon>
        <taxon>Streptophyta</taxon>
        <taxon>Embryophyta</taxon>
        <taxon>Tracheophyta</taxon>
        <taxon>Spermatophyta</taxon>
        <taxon>Magnoliopsida</taxon>
        <taxon>eudicotyledons</taxon>
        <taxon>Gunneridae</taxon>
        <taxon>Pentapetalae</taxon>
        <taxon>rosids</taxon>
        <taxon>malvids</taxon>
        <taxon>Malvales</taxon>
        <taxon>Malvaceae</taxon>
        <taxon>Malvoideae</taxon>
        <taxon>Gossypium</taxon>
    </lineage>
</organism>
<name>A0A0B0N4N6_GOSAR</name>
<protein>
    <submittedName>
        <fullName evidence="1">PHD finger 23</fullName>
    </submittedName>
</protein>
<proteinExistence type="predicted"/>
<dbReference type="AlphaFoldDB" id="A0A0B0N4N6"/>
<reference evidence="2" key="1">
    <citation type="submission" date="2014-09" db="EMBL/GenBank/DDBJ databases">
        <authorList>
            <person name="Mudge J."/>
            <person name="Ramaraj T."/>
            <person name="Lindquist I.E."/>
            <person name="Bharti A.K."/>
            <person name="Sundararajan A."/>
            <person name="Cameron C.T."/>
            <person name="Woodward J.E."/>
            <person name="May G.D."/>
            <person name="Brubaker C."/>
            <person name="Broadhvest J."/>
            <person name="Wilkins T.A."/>
        </authorList>
    </citation>
    <scope>NUCLEOTIDE SEQUENCE</scope>
    <source>
        <strain evidence="2">cv. AKA8401</strain>
    </source>
</reference>
<evidence type="ECO:0000313" key="2">
    <source>
        <dbReference type="Proteomes" id="UP000032142"/>
    </source>
</evidence>
<gene>
    <name evidence="1" type="ORF">F383_16479</name>
</gene>
<dbReference type="Proteomes" id="UP000032142">
    <property type="component" value="Unassembled WGS sequence"/>
</dbReference>
<accession>A0A0B0N4N6</accession>